<keyword evidence="4" id="KW-1185">Reference proteome</keyword>
<comment type="caution">
    <text evidence="2">The sequence shown here is derived from an EMBL/GenBank/DDBJ whole genome shotgun (WGS) entry which is preliminary data.</text>
</comment>
<feature type="region of interest" description="Disordered" evidence="1">
    <location>
        <begin position="55"/>
        <end position="74"/>
    </location>
</feature>
<dbReference type="EMBL" id="QAIC01000030">
    <property type="protein sequence ID" value="MDN4572714.1"/>
    <property type="molecule type" value="Genomic_DNA"/>
</dbReference>
<sequence length="93" mass="10493">MVVLLTKKSLFKIATGFQDLEPAFRVVRWSWRRELGCPVASVFPEFIARDGQERAGRGCQGKTCQGWGGPQRSEDTAWRALTAPVRGLQSRER</sequence>
<evidence type="ECO:0000313" key="5">
    <source>
        <dbReference type="Proteomes" id="UP001172791"/>
    </source>
</evidence>
<evidence type="ECO:0000313" key="3">
    <source>
        <dbReference type="EMBL" id="MDN4576812.1"/>
    </source>
</evidence>
<dbReference type="EMBL" id="QAID01000025">
    <property type="protein sequence ID" value="MDN4576812.1"/>
    <property type="molecule type" value="Genomic_DNA"/>
</dbReference>
<dbReference type="Proteomes" id="UP001172788">
    <property type="component" value="Unassembled WGS sequence"/>
</dbReference>
<evidence type="ECO:0000313" key="2">
    <source>
        <dbReference type="EMBL" id="MDN4572714.1"/>
    </source>
</evidence>
<proteinExistence type="predicted"/>
<evidence type="ECO:0000256" key="1">
    <source>
        <dbReference type="SAM" id="MobiDB-lite"/>
    </source>
</evidence>
<dbReference type="AlphaFoldDB" id="A0AAW7MIY1"/>
<gene>
    <name evidence="2" type="ORF">DBA34_05520</name>
    <name evidence="3" type="ORF">DBB29_01560</name>
</gene>
<reference evidence="2" key="1">
    <citation type="submission" date="2018-04" db="EMBL/GenBank/DDBJ databases">
        <authorList>
            <person name="Jy Z."/>
        </authorList>
    </citation>
    <scope>NUCLEOTIDE SEQUENCE</scope>
    <source>
        <strain evidence="3">AS13</strain>
        <strain evidence="2">LA18</strain>
    </source>
</reference>
<evidence type="ECO:0000313" key="4">
    <source>
        <dbReference type="Proteomes" id="UP001172788"/>
    </source>
</evidence>
<dbReference type="Proteomes" id="UP001172791">
    <property type="component" value="Unassembled WGS sequence"/>
</dbReference>
<protein>
    <submittedName>
        <fullName evidence="2">Uncharacterized protein</fullName>
    </submittedName>
</protein>
<organism evidence="2 5">
    <name type="scientific">Pandoraea cepalis</name>
    <dbReference type="NCBI Taxonomy" id="2508294"/>
    <lineage>
        <taxon>Bacteria</taxon>
        <taxon>Pseudomonadati</taxon>
        <taxon>Pseudomonadota</taxon>
        <taxon>Betaproteobacteria</taxon>
        <taxon>Burkholderiales</taxon>
        <taxon>Burkholderiaceae</taxon>
        <taxon>Pandoraea</taxon>
    </lineage>
</organism>
<accession>A0AAW7MIY1</accession>
<name>A0AAW7MIY1_9BURK</name>